<feature type="transmembrane region" description="Helical" evidence="8">
    <location>
        <begin position="43"/>
        <end position="67"/>
    </location>
</feature>
<sequence>MQTDLLLFLVLFPILGAFAVFPLGKRSPAGRDWYVRIVPAVELAAALLLLTADGAGAALPGVCGLGLRFAAGSLRTLLVLTAGFLWLATGLASREYFAAAAHKERYYFFWLLTLGALMGVFLAADLITLFVFFEMMSFTSYVWVAQNETPEALRAANTYLAVAVIGGMTLLVGLFLLYDLLGTLEIGALAGLAAALPEEKKVPLYVAGGCCLAGFGAKAGMFPLHIWLPKAHPVAPAPASALLSGILTKSGVFGILVIARNLFRADVAWGDAVLFLGVVTMVLGAVLAVFSVDLKRTLACSSMSQIGFILVGVAMQGLLSGENALAAWGTILHMLNHSLIKLVLFVAAGVVYLGTHSLNLNDIRGWGRDKPWLKAVFLVGACSIAGVPGFSGYVSKTLLHESIVEYIHALTHAGLDAGVYRVVEWLFLISGGLTAAYMTKLFVCIFLSPKARGQHAAPKPYWSAGTAAALTGGAGVLLALGVTPSLTMQPIAVWAAEFLHGDHLEETLHYFSLTNLKGACISLGIGALVYLAVIRGLLMRRESGGEVYLNRWPQRLDLEELVYRPALNALAFLGAFCARAAASVGDIIVFLGERILFTKAPGIFVPKHDENFGAYERKPRRFLVGETFSFDLLLAGVGLVAMLLYILLV</sequence>
<evidence type="ECO:0000256" key="2">
    <source>
        <dbReference type="ARBA" id="ARBA00022475"/>
    </source>
</evidence>
<name>A0AAW5JTJ6_9FIRM</name>
<feature type="transmembrane region" description="Helical" evidence="8">
    <location>
        <begin position="74"/>
        <end position="92"/>
    </location>
</feature>
<dbReference type="Proteomes" id="UP001204562">
    <property type="component" value="Unassembled WGS sequence"/>
</dbReference>
<feature type="transmembrane region" description="Helical" evidence="8">
    <location>
        <begin position="204"/>
        <end position="228"/>
    </location>
</feature>
<feature type="transmembrane region" description="Helical" evidence="8">
    <location>
        <begin position="425"/>
        <end position="448"/>
    </location>
</feature>
<feature type="transmembrane region" description="Helical" evidence="8">
    <location>
        <begin position="240"/>
        <end position="260"/>
    </location>
</feature>
<dbReference type="GO" id="GO:0005886">
    <property type="term" value="C:plasma membrane"/>
    <property type="evidence" value="ECO:0007669"/>
    <property type="project" value="UniProtKB-SubCell"/>
</dbReference>
<reference evidence="10" key="1">
    <citation type="submission" date="2022-06" db="EMBL/GenBank/DDBJ databases">
        <title>Isolation of gut microbiota from human fecal samples.</title>
        <authorList>
            <person name="Pamer E.G."/>
            <person name="Barat B."/>
            <person name="Waligurski E."/>
            <person name="Medina S."/>
            <person name="Paddock L."/>
            <person name="Mostad J."/>
        </authorList>
    </citation>
    <scope>NUCLEOTIDE SEQUENCE</scope>
    <source>
        <strain evidence="10">DFI.9.91</strain>
    </source>
</reference>
<dbReference type="PRINTS" id="PR01437">
    <property type="entry name" value="NUOXDRDTASE4"/>
</dbReference>
<feature type="transmembrane region" description="Helical" evidence="8">
    <location>
        <begin position="628"/>
        <end position="648"/>
    </location>
</feature>
<protein>
    <submittedName>
        <fullName evidence="10">Sodium:proton antiporter</fullName>
    </submittedName>
</protein>
<feature type="domain" description="NADH:quinone oxidoreductase/Mrp antiporter transmembrane" evidence="9">
    <location>
        <begin position="123"/>
        <end position="406"/>
    </location>
</feature>
<accession>A0AAW5JTJ6</accession>
<organism evidence="10 11">
    <name type="scientific">Intestinimonas massiliensis</name>
    <name type="common">ex Afouda et al. 2020</name>
    <dbReference type="NCBI Taxonomy" id="1673721"/>
    <lineage>
        <taxon>Bacteria</taxon>
        <taxon>Bacillati</taxon>
        <taxon>Bacillota</taxon>
        <taxon>Clostridia</taxon>
        <taxon>Eubacteriales</taxon>
        <taxon>Intestinimonas</taxon>
    </lineage>
</organism>
<evidence type="ECO:0000313" key="10">
    <source>
        <dbReference type="EMBL" id="MCQ4770704.1"/>
    </source>
</evidence>
<dbReference type="GO" id="GO:0008137">
    <property type="term" value="F:NADH dehydrogenase (ubiquinone) activity"/>
    <property type="evidence" value="ECO:0007669"/>
    <property type="project" value="InterPro"/>
</dbReference>
<evidence type="ECO:0000259" key="9">
    <source>
        <dbReference type="Pfam" id="PF00361"/>
    </source>
</evidence>
<evidence type="ECO:0000256" key="4">
    <source>
        <dbReference type="ARBA" id="ARBA00022989"/>
    </source>
</evidence>
<comment type="subcellular location">
    <subcellularLocation>
        <location evidence="1">Cell membrane</location>
        <topology evidence="1">Multi-pass membrane protein</topology>
    </subcellularLocation>
    <subcellularLocation>
        <location evidence="7">Membrane</location>
        <topology evidence="7">Multi-pass membrane protein</topology>
    </subcellularLocation>
</comment>
<keyword evidence="5" id="KW-0560">Oxidoreductase</keyword>
<dbReference type="Pfam" id="PF00361">
    <property type="entry name" value="Proton_antipo_M"/>
    <property type="match status" value="1"/>
</dbReference>
<proteinExistence type="predicted"/>
<feature type="transmembrane region" description="Helical" evidence="8">
    <location>
        <begin position="272"/>
        <end position="290"/>
    </location>
</feature>
<dbReference type="GO" id="GO:0042773">
    <property type="term" value="P:ATP synthesis coupled electron transport"/>
    <property type="evidence" value="ECO:0007669"/>
    <property type="project" value="InterPro"/>
</dbReference>
<feature type="transmembrane region" description="Helical" evidence="8">
    <location>
        <begin position="372"/>
        <end position="394"/>
    </location>
</feature>
<dbReference type="InterPro" id="IPR003918">
    <property type="entry name" value="NADH_UbQ_OxRdtase"/>
</dbReference>
<evidence type="ECO:0000256" key="8">
    <source>
        <dbReference type="SAM" id="Phobius"/>
    </source>
</evidence>
<evidence type="ECO:0000256" key="3">
    <source>
        <dbReference type="ARBA" id="ARBA00022692"/>
    </source>
</evidence>
<keyword evidence="3 7" id="KW-0812">Transmembrane</keyword>
<comment type="caution">
    <text evidence="10">The sequence shown here is derived from an EMBL/GenBank/DDBJ whole genome shotgun (WGS) entry which is preliminary data.</text>
</comment>
<feature type="transmembrane region" description="Helical" evidence="8">
    <location>
        <begin position="516"/>
        <end position="538"/>
    </location>
</feature>
<gene>
    <name evidence="10" type="ORF">NE579_09535</name>
</gene>
<dbReference type="PANTHER" id="PTHR42682:SF4">
    <property type="entry name" value="NADH-UBIQUINONE_PLASTOQUINONE"/>
    <property type="match status" value="1"/>
</dbReference>
<evidence type="ECO:0000256" key="6">
    <source>
        <dbReference type="ARBA" id="ARBA00023136"/>
    </source>
</evidence>
<dbReference type="EMBL" id="JANFYS010000018">
    <property type="protein sequence ID" value="MCQ4770704.1"/>
    <property type="molecule type" value="Genomic_DNA"/>
</dbReference>
<dbReference type="AlphaFoldDB" id="A0AAW5JTJ6"/>
<feature type="transmembrane region" description="Helical" evidence="8">
    <location>
        <begin position="339"/>
        <end position="360"/>
    </location>
</feature>
<feature type="transmembrane region" description="Helical" evidence="8">
    <location>
        <begin position="460"/>
        <end position="480"/>
    </location>
</feature>
<evidence type="ECO:0000313" key="11">
    <source>
        <dbReference type="Proteomes" id="UP001204562"/>
    </source>
</evidence>
<feature type="transmembrane region" description="Helical" evidence="8">
    <location>
        <begin position="107"/>
        <end position="133"/>
    </location>
</feature>
<evidence type="ECO:0000256" key="7">
    <source>
        <dbReference type="RuleBase" id="RU000320"/>
    </source>
</evidence>
<keyword evidence="6 8" id="KW-0472">Membrane</keyword>
<dbReference type="GO" id="GO:0016491">
    <property type="term" value="F:oxidoreductase activity"/>
    <property type="evidence" value="ECO:0007669"/>
    <property type="project" value="UniProtKB-KW"/>
</dbReference>
<dbReference type="InterPro" id="IPR001750">
    <property type="entry name" value="ND/Mrp_TM"/>
</dbReference>
<feature type="transmembrane region" description="Helical" evidence="8">
    <location>
        <begin position="297"/>
        <end position="319"/>
    </location>
</feature>
<dbReference type="PANTHER" id="PTHR42682">
    <property type="entry name" value="HYDROGENASE-4 COMPONENT F"/>
    <property type="match status" value="1"/>
</dbReference>
<keyword evidence="2" id="KW-1003">Cell membrane</keyword>
<dbReference type="InterPro" id="IPR052175">
    <property type="entry name" value="ComplexI-like_HydComp"/>
</dbReference>
<feature type="transmembrane region" description="Helical" evidence="8">
    <location>
        <begin position="159"/>
        <end position="178"/>
    </location>
</feature>
<evidence type="ECO:0000256" key="5">
    <source>
        <dbReference type="ARBA" id="ARBA00023002"/>
    </source>
</evidence>
<evidence type="ECO:0000256" key="1">
    <source>
        <dbReference type="ARBA" id="ARBA00004651"/>
    </source>
</evidence>
<dbReference type="RefSeq" id="WP_256304080.1">
    <property type="nucleotide sequence ID" value="NZ_JANFYS010000018.1"/>
</dbReference>
<keyword evidence="4 8" id="KW-1133">Transmembrane helix</keyword>